<dbReference type="AlphaFoldDB" id="A0A2W5KA69"/>
<protein>
    <recommendedName>
        <fullName evidence="4">Transmembrane protein</fullName>
    </recommendedName>
</protein>
<proteinExistence type="predicted"/>
<evidence type="ECO:0000256" key="1">
    <source>
        <dbReference type="SAM" id="Phobius"/>
    </source>
</evidence>
<organism evidence="2 3">
    <name type="scientific">Ancylobacter novellus</name>
    <name type="common">Thiobacillus novellus</name>
    <dbReference type="NCBI Taxonomy" id="921"/>
    <lineage>
        <taxon>Bacteria</taxon>
        <taxon>Pseudomonadati</taxon>
        <taxon>Pseudomonadota</taxon>
        <taxon>Alphaproteobacteria</taxon>
        <taxon>Hyphomicrobiales</taxon>
        <taxon>Xanthobacteraceae</taxon>
        <taxon>Ancylobacter</taxon>
    </lineage>
</organism>
<keyword evidence="1" id="KW-1133">Transmembrane helix</keyword>
<comment type="caution">
    <text evidence="2">The sequence shown here is derived from an EMBL/GenBank/DDBJ whole genome shotgun (WGS) entry which is preliminary data.</text>
</comment>
<evidence type="ECO:0008006" key="4">
    <source>
        <dbReference type="Google" id="ProtNLM"/>
    </source>
</evidence>
<accession>A0A2W5KA69</accession>
<dbReference type="SUPFAM" id="SSF58113">
    <property type="entry name" value="Apolipoprotein A-I"/>
    <property type="match status" value="1"/>
</dbReference>
<reference evidence="2 3" key="1">
    <citation type="submission" date="2017-08" db="EMBL/GenBank/DDBJ databases">
        <title>Infants hospitalized years apart are colonized by the same room-sourced microbial strains.</title>
        <authorList>
            <person name="Brooks B."/>
            <person name="Olm M.R."/>
            <person name="Firek B.A."/>
            <person name="Baker R."/>
            <person name="Thomas B.C."/>
            <person name="Morowitz M.J."/>
            <person name="Banfield J.F."/>
        </authorList>
    </citation>
    <scope>NUCLEOTIDE SEQUENCE [LARGE SCALE GENOMIC DNA]</scope>
    <source>
        <strain evidence="2">S2_005_003_R2_43</strain>
    </source>
</reference>
<name>A0A2W5KA69_ANCNO</name>
<evidence type="ECO:0000313" key="2">
    <source>
        <dbReference type="EMBL" id="PZQ12338.1"/>
    </source>
</evidence>
<dbReference type="Proteomes" id="UP000249577">
    <property type="component" value="Unassembled WGS sequence"/>
</dbReference>
<gene>
    <name evidence="2" type="ORF">DI565_16025</name>
</gene>
<dbReference type="EMBL" id="QFPN01000009">
    <property type="protein sequence ID" value="PZQ12338.1"/>
    <property type="molecule type" value="Genomic_DNA"/>
</dbReference>
<feature type="transmembrane region" description="Helical" evidence="1">
    <location>
        <begin position="82"/>
        <end position="101"/>
    </location>
</feature>
<feature type="transmembrane region" description="Helical" evidence="1">
    <location>
        <begin position="45"/>
        <end position="70"/>
    </location>
</feature>
<dbReference type="PROSITE" id="PS51257">
    <property type="entry name" value="PROKAR_LIPOPROTEIN"/>
    <property type="match status" value="1"/>
</dbReference>
<keyword evidence="1" id="KW-0812">Transmembrane</keyword>
<feature type="transmembrane region" description="Helical" evidence="1">
    <location>
        <begin position="113"/>
        <end position="131"/>
    </location>
</feature>
<feature type="transmembrane region" description="Helical" evidence="1">
    <location>
        <begin position="21"/>
        <end position="39"/>
    </location>
</feature>
<evidence type="ECO:0000313" key="3">
    <source>
        <dbReference type="Proteomes" id="UP000249577"/>
    </source>
</evidence>
<keyword evidence="1" id="KW-0472">Membrane</keyword>
<sequence length="398" mass="42301">MAENSKREAGLWSRIVGSPRTNAAIFAVATGAGCIYILTAKLNEISAFWVTFGPVLIMMAYAGLIGMARALRLRDDQSGDNLYYMGFLFTLTSLGVSLFQFNANGAAEQIVQNFGVAIASTIAGIALRVFFNQMRRDPLEVEAAARSELADAARRVRRDLDGLVLEISHFRRSAQQTVLDGFEETRQKVDEVAESIMSGLKDVAARSAEPLEEVTRQSGSALDALSSSMVERLKDSASHLSAETDRLTKGASAVAESLDQISAKLSSMQTPDQVIEVKLAPMIQGLTKAVNAFGKNTESQSLAMTQAIETARATSESAAMLVAALQKDLEARDVALGRSLNAVQEAAAAASSAAEGAQQAAGQNAGLLDAIGRRVDEMIGSISEMLVPRPEAPSKPEA</sequence>